<dbReference type="Proteomes" id="UP000199021">
    <property type="component" value="Unassembled WGS sequence"/>
</dbReference>
<accession>A0A1H9PF30</accession>
<evidence type="ECO:0000313" key="2">
    <source>
        <dbReference type="EMBL" id="SER46748.1"/>
    </source>
</evidence>
<proteinExistence type="predicted"/>
<dbReference type="InParanoid" id="A0A1H9PF30"/>
<dbReference type="EMBL" id="FOFB01000048">
    <property type="protein sequence ID" value="SER46748.1"/>
    <property type="molecule type" value="Genomic_DNA"/>
</dbReference>
<reference evidence="3" key="1">
    <citation type="submission" date="2016-10" db="EMBL/GenBank/DDBJ databases">
        <authorList>
            <person name="Varghese N."/>
            <person name="Submissions S."/>
        </authorList>
    </citation>
    <scope>NUCLEOTIDE SEQUENCE [LARGE SCALE GENOMIC DNA]</scope>
    <source>
        <strain evidence="3">DSM 24740</strain>
    </source>
</reference>
<gene>
    <name evidence="2" type="ORF">SAMN05444359_1487</name>
</gene>
<protein>
    <submittedName>
        <fullName evidence="2">Uncharacterized protein</fullName>
    </submittedName>
</protein>
<feature type="region of interest" description="Disordered" evidence="1">
    <location>
        <begin position="1"/>
        <end position="24"/>
    </location>
</feature>
<name>A0A1H9PF30_9BACT</name>
<evidence type="ECO:0000256" key="1">
    <source>
        <dbReference type="SAM" id="MobiDB-lite"/>
    </source>
</evidence>
<evidence type="ECO:0000313" key="3">
    <source>
        <dbReference type="Proteomes" id="UP000199021"/>
    </source>
</evidence>
<organism evidence="2 3">
    <name type="scientific">Neolewinella agarilytica</name>
    <dbReference type="NCBI Taxonomy" id="478744"/>
    <lineage>
        <taxon>Bacteria</taxon>
        <taxon>Pseudomonadati</taxon>
        <taxon>Bacteroidota</taxon>
        <taxon>Saprospiria</taxon>
        <taxon>Saprospirales</taxon>
        <taxon>Lewinellaceae</taxon>
        <taxon>Neolewinella</taxon>
    </lineage>
</organism>
<keyword evidence="3" id="KW-1185">Reference proteome</keyword>
<dbReference type="AlphaFoldDB" id="A0A1H9PF30"/>
<dbReference type="STRING" id="478744.SAMN05444359_1487"/>
<sequence length="59" mass="6146">MRAALPTGAADVRDRLLPSPPGRLAASRDRQLRAIALPLSAPGGLPRRPATFAFLAIAS</sequence>